<comment type="caution">
    <text evidence="1">The sequence shown here is derived from an EMBL/GenBank/DDBJ whole genome shotgun (WGS) entry which is preliminary data.</text>
</comment>
<evidence type="ECO:0000313" key="1">
    <source>
        <dbReference type="EMBL" id="GAH67715.1"/>
    </source>
</evidence>
<organism evidence="1">
    <name type="scientific">marine sediment metagenome</name>
    <dbReference type="NCBI Taxonomy" id="412755"/>
    <lineage>
        <taxon>unclassified sequences</taxon>
        <taxon>metagenomes</taxon>
        <taxon>ecological metagenomes</taxon>
    </lineage>
</organism>
<accession>X1IEJ9</accession>
<sequence length="114" mass="13421">ANEYVEDIFKFPTQGSAYYAFINAYNSWGADDFEKIARKYQVSHAVVENNKRLIFKEEYKNEYFRVYNLSKKVFKKIQTKVDLPNGSFEKLDENGFPLHWNHTGKLHSTNLSSL</sequence>
<feature type="non-terminal residue" evidence="1">
    <location>
        <position position="1"/>
    </location>
</feature>
<dbReference type="EMBL" id="BARU01026863">
    <property type="protein sequence ID" value="GAH67715.1"/>
    <property type="molecule type" value="Genomic_DNA"/>
</dbReference>
<protein>
    <submittedName>
        <fullName evidence="1">Uncharacterized protein</fullName>
    </submittedName>
</protein>
<dbReference type="AlphaFoldDB" id="X1IEJ9"/>
<name>X1IEJ9_9ZZZZ</name>
<proteinExistence type="predicted"/>
<gene>
    <name evidence="1" type="ORF">S03H2_43107</name>
</gene>
<reference evidence="1" key="1">
    <citation type="journal article" date="2014" name="Front. Microbiol.">
        <title>High frequency of phylogenetically diverse reductive dehalogenase-homologous genes in deep subseafloor sedimentary metagenomes.</title>
        <authorList>
            <person name="Kawai M."/>
            <person name="Futagami T."/>
            <person name="Toyoda A."/>
            <person name="Takaki Y."/>
            <person name="Nishi S."/>
            <person name="Hori S."/>
            <person name="Arai W."/>
            <person name="Tsubouchi T."/>
            <person name="Morono Y."/>
            <person name="Uchiyama I."/>
            <person name="Ito T."/>
            <person name="Fujiyama A."/>
            <person name="Inagaki F."/>
            <person name="Takami H."/>
        </authorList>
    </citation>
    <scope>NUCLEOTIDE SEQUENCE</scope>
    <source>
        <strain evidence="1">Expedition CK06-06</strain>
    </source>
</reference>